<proteinExistence type="predicted"/>
<accession>W2IHR6</accession>
<reference evidence="1" key="1">
    <citation type="submission" date="2013-11" db="EMBL/GenBank/DDBJ databases">
        <title>The Genome Sequence of Phytophthora parasitica CJ02B3.</title>
        <authorList>
            <consortium name="The Broad Institute Genomics Platform"/>
            <person name="Russ C."/>
            <person name="Tyler B."/>
            <person name="Panabieres F."/>
            <person name="Shan W."/>
            <person name="Tripathy S."/>
            <person name="Grunwald N."/>
            <person name="Machado M."/>
            <person name="Johnson C.S."/>
            <person name="Arredondo F."/>
            <person name="Hong C."/>
            <person name="Coffey M."/>
            <person name="Young S.K."/>
            <person name="Zeng Q."/>
            <person name="Gargeya S."/>
            <person name="Fitzgerald M."/>
            <person name="Abouelleil A."/>
            <person name="Alvarado L."/>
            <person name="Chapman S.B."/>
            <person name="Gainer-Dewar J."/>
            <person name="Goldberg J."/>
            <person name="Griggs A."/>
            <person name="Gujja S."/>
            <person name="Hansen M."/>
            <person name="Howarth C."/>
            <person name="Imamovic A."/>
            <person name="Ireland A."/>
            <person name="Larimer J."/>
            <person name="McCowan C."/>
            <person name="Murphy C."/>
            <person name="Pearson M."/>
            <person name="Poon T.W."/>
            <person name="Priest M."/>
            <person name="Roberts A."/>
            <person name="Saif S."/>
            <person name="Shea T."/>
            <person name="Sykes S."/>
            <person name="Wortman J."/>
            <person name="Nusbaum C."/>
            <person name="Birren B."/>
        </authorList>
    </citation>
    <scope>NUCLEOTIDE SEQUENCE [LARGE SCALE GENOMIC DNA]</scope>
    <source>
        <strain evidence="1">CJ02B3</strain>
    </source>
</reference>
<dbReference type="AlphaFoldDB" id="W2IHR6"/>
<sequence length="117" mass="12704">MPQTSSSNDTDTSKTVCSLASHLQASPQSPFWLSAHRAGPLLEAPRGNALPQGQRQGYLARENPDNIGCRVASTFLGIAKQKCNCVAETLQLQQHSGFPHCTNASDKGDTWCWVYSK</sequence>
<dbReference type="Proteomes" id="UP000053864">
    <property type="component" value="Unassembled WGS sequence"/>
</dbReference>
<evidence type="ECO:0000313" key="1">
    <source>
        <dbReference type="EMBL" id="ETK80191.1"/>
    </source>
</evidence>
<dbReference type="EMBL" id="KI687746">
    <property type="protein sequence ID" value="ETK80191.1"/>
    <property type="molecule type" value="Genomic_DNA"/>
</dbReference>
<evidence type="ECO:0000313" key="2">
    <source>
        <dbReference type="EMBL" id="ETL33600.1"/>
    </source>
</evidence>
<dbReference type="EMBL" id="KI674499">
    <property type="protein sequence ID" value="ETL33601.1"/>
    <property type="molecule type" value="Genomic_DNA"/>
</dbReference>
<protein>
    <submittedName>
        <fullName evidence="2">Uncharacterized protein</fullName>
    </submittedName>
</protein>
<dbReference type="EMBL" id="KI674499">
    <property type="protein sequence ID" value="ETL33600.1"/>
    <property type="molecule type" value="Genomic_DNA"/>
</dbReference>
<dbReference type="Proteomes" id="UP000053236">
    <property type="component" value="Unassembled WGS sequence"/>
</dbReference>
<dbReference type="EMBL" id="KI687746">
    <property type="protein sequence ID" value="ETK80192.1"/>
    <property type="molecule type" value="Genomic_DNA"/>
</dbReference>
<name>W2IHR6_PHYNI</name>
<reference evidence="2" key="2">
    <citation type="submission" date="2013-11" db="EMBL/GenBank/DDBJ databases">
        <title>The Genome Sequence of Phytophthora parasitica CJ05E6.</title>
        <authorList>
            <consortium name="The Broad Institute Genomics Platform"/>
            <person name="Russ C."/>
            <person name="Tyler B."/>
            <person name="Panabieres F."/>
            <person name="Shan W."/>
            <person name="Tripathy S."/>
            <person name="Grunwald N."/>
            <person name="Machado M."/>
            <person name="Johnson C.S."/>
            <person name="Arredondo F."/>
            <person name="Hong C."/>
            <person name="Coffey M."/>
            <person name="Young S.K."/>
            <person name="Zeng Q."/>
            <person name="Gargeya S."/>
            <person name="Fitzgerald M."/>
            <person name="Abouelleil A."/>
            <person name="Alvarado L."/>
            <person name="Chapman S.B."/>
            <person name="Gainer-Dewar J."/>
            <person name="Goldberg J."/>
            <person name="Griggs A."/>
            <person name="Gujja S."/>
            <person name="Hansen M."/>
            <person name="Howarth C."/>
            <person name="Imamovic A."/>
            <person name="Ireland A."/>
            <person name="Larimer J."/>
            <person name="McCowan C."/>
            <person name="Murphy C."/>
            <person name="Pearson M."/>
            <person name="Poon T.W."/>
            <person name="Priest M."/>
            <person name="Roberts A."/>
            <person name="Saif S."/>
            <person name="Shea T."/>
            <person name="Sykes S."/>
            <person name="Wortman J."/>
            <person name="Nusbaum C."/>
            <person name="Birren B."/>
        </authorList>
    </citation>
    <scope>NUCLEOTIDE SEQUENCE [LARGE SCALE GENOMIC DNA]</scope>
    <source>
        <strain evidence="2">CJ05E6</strain>
    </source>
</reference>
<gene>
    <name evidence="1" type="ORF">L915_14075</name>
    <name evidence="2" type="ORF">L916_13973</name>
</gene>
<organism evidence="2">
    <name type="scientific">Phytophthora nicotianae</name>
    <name type="common">Potato buckeye rot agent</name>
    <name type="synonym">Phytophthora parasitica</name>
    <dbReference type="NCBI Taxonomy" id="4792"/>
    <lineage>
        <taxon>Eukaryota</taxon>
        <taxon>Sar</taxon>
        <taxon>Stramenopiles</taxon>
        <taxon>Oomycota</taxon>
        <taxon>Peronosporomycetes</taxon>
        <taxon>Peronosporales</taxon>
        <taxon>Peronosporaceae</taxon>
        <taxon>Phytophthora</taxon>
    </lineage>
</organism>